<keyword evidence="6" id="KW-1185">Reference proteome</keyword>
<evidence type="ECO:0000256" key="1">
    <source>
        <dbReference type="ARBA" id="ARBA00022801"/>
    </source>
</evidence>
<protein>
    <submittedName>
        <fullName evidence="5">Alpha-N-acetylglucosaminidase</fullName>
    </submittedName>
</protein>
<dbReference type="InterPro" id="IPR007781">
    <property type="entry name" value="NAGLU"/>
</dbReference>
<evidence type="ECO:0000259" key="3">
    <source>
        <dbReference type="Pfam" id="PF12971"/>
    </source>
</evidence>
<dbReference type="PANTHER" id="PTHR12872">
    <property type="entry name" value="ALPHA-N-ACETYLGLUCOSAMINIDASE"/>
    <property type="match status" value="1"/>
</dbReference>
<reference evidence="5 6" key="1">
    <citation type="submission" date="2021-04" db="EMBL/GenBank/DDBJ databases">
        <title>Chitinophaga sp. nov., isolated from the rhizosphere soil.</title>
        <authorList>
            <person name="He S."/>
        </authorList>
    </citation>
    <scope>NUCLEOTIDE SEQUENCE [LARGE SCALE GENOMIC DNA]</scope>
    <source>
        <strain evidence="5 6">2R12</strain>
    </source>
</reference>
<feature type="domain" description="Alpha-N-acetylglucosaminidase C-terminal" evidence="4">
    <location>
        <begin position="446"/>
        <end position="730"/>
    </location>
</feature>
<dbReference type="Pfam" id="PF12971">
    <property type="entry name" value="NAGLU_N"/>
    <property type="match status" value="1"/>
</dbReference>
<dbReference type="InterPro" id="IPR024240">
    <property type="entry name" value="NAGLU_N"/>
</dbReference>
<sequence>MKKGYLIIWLICCWSAVKADYKETALALIQRVVPAHAAYFSVEIIPAEKGKDVFEIASSGNRIVLRGNTPVSVASALNWYLKYYCHCQLSWNGDNLQLPAVLPAVAEKVRIVTPYEHRVYLNYCTFSYSMAWWNWERWQREIDWMALHGINMPLAITGQEAVWQNTLRRFKMNDKEIRGFLVGPAFFAWQWMTNIESWAGPLPQSWIAHSIELGKQILAREREMGMTPVLQGFTGYVPIALKQKFPASDITVKPFWLDYFPPGTAQLDPLDPLFGQMGKVFLEEQAKLFGTNHYYAGDPFHEGKPPKQYKGYLEAVGKALYNVTKSVDTAATIVMQSWSIREPVAKGIPTEKLLVLDLNGSKWKGTHAFWGSSWVSGIIQNYGGKTEMGGSIDMILQQQAASNHDTSWGNISGIGIFPEAIEHNPVIFEAAAEMAWHRSAPVTADWVKSYSYARYGSADVFTQTAWQVLLHTVYKAKHVDISRESPIVARPALKVHGASPNGGLNTEKNYRFADLWAAPKAMLEADQQLHRLPTYQYDLVDMLRQCLGDLAIPVQQSVSRAYLSGNKDSFRIATQQFLSLIDDMDVLLGTNEHFLLGKWIGDARRCGSTAAEKALYEQNARWLVTVWGPYDKKAMLFDYSSRQWSGLLRSFYRKRWSDFFSFLGAELEKADGRYVETDAINHRFKRPANEANAFYKRLSKWEYAWCNESAVFPDKPRGDAYSIAARLYEKWWPVAQQIYGVH</sequence>
<dbReference type="InterPro" id="IPR024733">
    <property type="entry name" value="NAGLU_tim-barrel"/>
</dbReference>
<gene>
    <name evidence="5" type="ORF">KE626_33870</name>
</gene>
<feature type="domain" description="Alpha-N-acetylglucosaminidase tim-barrel" evidence="2">
    <location>
        <begin position="118"/>
        <end position="437"/>
    </location>
</feature>
<proteinExistence type="predicted"/>
<evidence type="ECO:0000313" key="5">
    <source>
        <dbReference type="EMBL" id="MBS0032369.1"/>
    </source>
</evidence>
<dbReference type="InterPro" id="IPR024732">
    <property type="entry name" value="NAGLU_C"/>
</dbReference>
<dbReference type="Gene3D" id="3.30.379.10">
    <property type="entry name" value="Chitobiase/beta-hexosaminidase domain 2-like"/>
    <property type="match status" value="1"/>
</dbReference>
<dbReference type="InterPro" id="IPR029018">
    <property type="entry name" value="Hex-like_dom2"/>
</dbReference>
<evidence type="ECO:0000259" key="2">
    <source>
        <dbReference type="Pfam" id="PF05089"/>
    </source>
</evidence>
<dbReference type="RefSeq" id="WP_211977523.1">
    <property type="nucleotide sequence ID" value="NZ_CBFHAM010000087.1"/>
</dbReference>
<feature type="domain" description="Alpha-N-acetylglucosaminidase N-terminal" evidence="3">
    <location>
        <begin position="25"/>
        <end position="104"/>
    </location>
</feature>
<dbReference type="PANTHER" id="PTHR12872:SF1">
    <property type="entry name" value="ALPHA-N-ACETYLGLUCOSAMINIDASE"/>
    <property type="match status" value="1"/>
</dbReference>
<evidence type="ECO:0000259" key="4">
    <source>
        <dbReference type="Pfam" id="PF12972"/>
    </source>
</evidence>
<dbReference type="Gene3D" id="1.20.120.670">
    <property type="entry name" value="N-acetyl-b-d-glucoasminidase"/>
    <property type="match status" value="1"/>
</dbReference>
<dbReference type="Pfam" id="PF05089">
    <property type="entry name" value="NAGLU"/>
    <property type="match status" value="1"/>
</dbReference>
<dbReference type="Proteomes" id="UP000676386">
    <property type="component" value="Unassembled WGS sequence"/>
</dbReference>
<name>A0ABS5JAZ7_9BACT</name>
<dbReference type="Gene3D" id="3.20.20.80">
    <property type="entry name" value="Glycosidases"/>
    <property type="match status" value="1"/>
</dbReference>
<evidence type="ECO:0000313" key="6">
    <source>
        <dbReference type="Proteomes" id="UP000676386"/>
    </source>
</evidence>
<dbReference type="Pfam" id="PF12972">
    <property type="entry name" value="NAGLU_C"/>
    <property type="match status" value="1"/>
</dbReference>
<accession>A0ABS5JAZ7</accession>
<dbReference type="EMBL" id="JAGTXB010000034">
    <property type="protein sequence ID" value="MBS0032369.1"/>
    <property type="molecule type" value="Genomic_DNA"/>
</dbReference>
<keyword evidence="1" id="KW-0378">Hydrolase</keyword>
<comment type="caution">
    <text evidence="5">The sequence shown here is derived from an EMBL/GenBank/DDBJ whole genome shotgun (WGS) entry which is preliminary data.</text>
</comment>
<organism evidence="5 6">
    <name type="scientific">Chitinophaga hostae</name>
    <dbReference type="NCBI Taxonomy" id="2831022"/>
    <lineage>
        <taxon>Bacteria</taxon>
        <taxon>Pseudomonadati</taxon>
        <taxon>Bacteroidota</taxon>
        <taxon>Chitinophagia</taxon>
        <taxon>Chitinophagales</taxon>
        <taxon>Chitinophagaceae</taxon>
        <taxon>Chitinophaga</taxon>
    </lineage>
</organism>